<accession>A0A3P7NUK4</accession>
<dbReference type="GO" id="GO:0005886">
    <property type="term" value="C:plasma membrane"/>
    <property type="evidence" value="ECO:0007669"/>
    <property type="project" value="UniProtKB-SubCell"/>
</dbReference>
<evidence type="ECO:0000313" key="7">
    <source>
        <dbReference type="EMBL" id="VDN09186.1"/>
    </source>
</evidence>
<evidence type="ECO:0000256" key="1">
    <source>
        <dbReference type="ARBA" id="ARBA00004370"/>
    </source>
</evidence>
<comment type="similarity">
    <text evidence="5 6">Belongs to the anion channel-forming bestrophin (TC 1.A.46) family. Calcium-sensitive chloride channel subfamily.</text>
</comment>
<dbReference type="OrthoDB" id="201595at2759"/>
<keyword evidence="3 6" id="KW-1133">Transmembrane helix</keyword>
<dbReference type="GO" id="GO:0034707">
    <property type="term" value="C:chloride channel complex"/>
    <property type="evidence" value="ECO:0007669"/>
    <property type="project" value="UniProtKB-KW"/>
</dbReference>
<dbReference type="EMBL" id="UYRU01046564">
    <property type="protein sequence ID" value="VDN09186.1"/>
    <property type="molecule type" value="Genomic_DNA"/>
</dbReference>
<gene>
    <name evidence="7" type="ORF">DILT_LOCUS5017</name>
</gene>
<dbReference type="InterPro" id="IPR021134">
    <property type="entry name" value="Bestrophin-like"/>
</dbReference>
<dbReference type="Proteomes" id="UP000281553">
    <property type="component" value="Unassembled WGS sequence"/>
</dbReference>
<keyword evidence="8" id="KW-1185">Reference proteome</keyword>
<evidence type="ECO:0000256" key="6">
    <source>
        <dbReference type="RuleBase" id="RU363126"/>
    </source>
</evidence>
<keyword evidence="6" id="KW-0869">Chloride channel</keyword>
<feature type="transmembrane region" description="Helical" evidence="6">
    <location>
        <begin position="32"/>
        <end position="53"/>
    </location>
</feature>
<keyword evidence="6" id="KW-0406">Ion transport</keyword>
<keyword evidence="6" id="KW-1003">Cell membrane</keyword>
<evidence type="ECO:0000256" key="2">
    <source>
        <dbReference type="ARBA" id="ARBA00022692"/>
    </source>
</evidence>
<protein>
    <recommendedName>
        <fullName evidence="6">Bestrophin homolog</fullName>
    </recommendedName>
</protein>
<evidence type="ECO:0000313" key="8">
    <source>
        <dbReference type="Proteomes" id="UP000281553"/>
    </source>
</evidence>
<organism evidence="7 8">
    <name type="scientific">Dibothriocephalus latus</name>
    <name type="common">Fish tapeworm</name>
    <name type="synonym">Diphyllobothrium latum</name>
    <dbReference type="NCBI Taxonomy" id="60516"/>
    <lineage>
        <taxon>Eukaryota</taxon>
        <taxon>Metazoa</taxon>
        <taxon>Spiralia</taxon>
        <taxon>Lophotrochozoa</taxon>
        <taxon>Platyhelminthes</taxon>
        <taxon>Cestoda</taxon>
        <taxon>Eucestoda</taxon>
        <taxon>Diphyllobothriidea</taxon>
        <taxon>Diphyllobothriidae</taxon>
        <taxon>Dibothriocephalus</taxon>
    </lineage>
</organism>
<evidence type="ECO:0000256" key="3">
    <source>
        <dbReference type="ARBA" id="ARBA00022989"/>
    </source>
</evidence>
<keyword evidence="2 6" id="KW-0812">Transmembrane</keyword>
<dbReference type="PANTHER" id="PTHR10736">
    <property type="entry name" value="BESTROPHIN"/>
    <property type="match status" value="1"/>
</dbReference>
<keyword evidence="4 6" id="KW-0472">Membrane</keyword>
<comment type="function">
    <text evidence="6">Forms chloride channels.</text>
</comment>
<keyword evidence="6" id="KW-0813">Transport</keyword>
<sequence>MSVSYVDDISDGSGFFIILKLLARWKGSLYKLVWVDLLAYLIIYYLINALYWFVLNSDQQDTFHVMVAYCEEIGTQIPVSFVLGFFVSGVIGRWFQTFVYIPWLNEITYTVMVCAELCAVR</sequence>
<feature type="transmembrane region" description="Helical" evidence="6">
    <location>
        <begin position="73"/>
        <end position="95"/>
    </location>
</feature>
<dbReference type="AlphaFoldDB" id="A0A3P7NUK4"/>
<evidence type="ECO:0000256" key="5">
    <source>
        <dbReference type="ARBA" id="ARBA00034769"/>
    </source>
</evidence>
<reference evidence="7 8" key="1">
    <citation type="submission" date="2018-11" db="EMBL/GenBank/DDBJ databases">
        <authorList>
            <consortium name="Pathogen Informatics"/>
        </authorList>
    </citation>
    <scope>NUCLEOTIDE SEQUENCE [LARGE SCALE GENOMIC DNA]</scope>
</reference>
<keyword evidence="6" id="KW-0407">Ion channel</keyword>
<dbReference type="GO" id="GO:0005254">
    <property type="term" value="F:chloride channel activity"/>
    <property type="evidence" value="ECO:0007669"/>
    <property type="project" value="UniProtKB-KW"/>
</dbReference>
<dbReference type="InterPro" id="IPR000615">
    <property type="entry name" value="Bestrophin"/>
</dbReference>
<name>A0A3P7NUK4_DIBLA</name>
<keyword evidence="6" id="KW-0868">Chloride</keyword>
<dbReference type="PANTHER" id="PTHR10736:SF0">
    <property type="entry name" value="BESTROPHIN HOMOLOG"/>
    <property type="match status" value="1"/>
</dbReference>
<evidence type="ECO:0000256" key="4">
    <source>
        <dbReference type="ARBA" id="ARBA00023136"/>
    </source>
</evidence>
<comment type="subcellular location">
    <subcellularLocation>
        <location evidence="6">Cell membrane</location>
        <topology evidence="6">Multi-pass membrane protein</topology>
    </subcellularLocation>
    <subcellularLocation>
        <location evidence="1">Membrane</location>
    </subcellularLocation>
</comment>
<dbReference type="Pfam" id="PF01062">
    <property type="entry name" value="Bestrophin"/>
    <property type="match status" value="1"/>
</dbReference>
<proteinExistence type="inferred from homology"/>